<dbReference type="SMART" id="SM00369">
    <property type="entry name" value="LRR_TYP"/>
    <property type="match status" value="16"/>
</dbReference>
<name>A0A7R5L661_9PASS</name>
<dbReference type="PROSITE" id="PS50104">
    <property type="entry name" value="TIR"/>
    <property type="match status" value="1"/>
</dbReference>
<evidence type="ECO:0000256" key="5">
    <source>
        <dbReference type="ARBA" id="ARBA00022692"/>
    </source>
</evidence>
<dbReference type="GO" id="GO:0006954">
    <property type="term" value="P:inflammatory response"/>
    <property type="evidence" value="ECO:0007669"/>
    <property type="project" value="UniProtKB-KW"/>
</dbReference>
<keyword evidence="10" id="KW-0472">Membrane</keyword>
<dbReference type="Gene3D" id="3.40.50.10140">
    <property type="entry name" value="Toll/interleukin-1 receptor homology (TIR) domain"/>
    <property type="match status" value="1"/>
</dbReference>
<dbReference type="SUPFAM" id="SSF52058">
    <property type="entry name" value="L domain-like"/>
    <property type="match status" value="1"/>
</dbReference>
<dbReference type="Pfam" id="PF01582">
    <property type="entry name" value="TIR"/>
    <property type="match status" value="1"/>
</dbReference>
<dbReference type="Proteomes" id="UP000504627">
    <property type="component" value="Unplaced"/>
</dbReference>
<keyword evidence="17" id="KW-1185">Reference proteome</keyword>
<feature type="chain" id="PRO_5044661255" evidence="15">
    <location>
        <begin position="22"/>
        <end position="1092"/>
    </location>
</feature>
<keyword evidence="9" id="KW-1133">Transmembrane helix</keyword>
<keyword evidence="12" id="KW-0325">Glycoprotein</keyword>
<evidence type="ECO:0000256" key="12">
    <source>
        <dbReference type="ARBA" id="ARBA00023180"/>
    </source>
</evidence>
<keyword evidence="8" id="KW-0391">Immunity</keyword>
<evidence type="ECO:0000256" key="14">
    <source>
        <dbReference type="SAM" id="MobiDB-lite"/>
    </source>
</evidence>
<evidence type="ECO:0000256" key="4">
    <source>
        <dbReference type="ARBA" id="ARBA00022614"/>
    </source>
</evidence>
<dbReference type="InterPro" id="IPR003591">
    <property type="entry name" value="Leu-rich_rpt_typical-subtyp"/>
</dbReference>
<evidence type="ECO:0000256" key="15">
    <source>
        <dbReference type="SAM" id="SignalP"/>
    </source>
</evidence>
<evidence type="ECO:0000256" key="3">
    <source>
        <dbReference type="ARBA" id="ARBA00022588"/>
    </source>
</evidence>
<dbReference type="SUPFAM" id="SSF52047">
    <property type="entry name" value="RNI-like"/>
    <property type="match status" value="1"/>
</dbReference>
<accession>A0A7R5L661</accession>
<dbReference type="PANTHER" id="PTHR24365:SF545">
    <property type="entry name" value="TOLL-LIKE RECEPTOR 12"/>
    <property type="match status" value="1"/>
</dbReference>
<dbReference type="PROSITE" id="PS51450">
    <property type="entry name" value="LRR"/>
    <property type="match status" value="1"/>
</dbReference>
<proteinExistence type="inferred from homology"/>
<keyword evidence="5" id="KW-0812">Transmembrane</keyword>
<feature type="compositionally biased region" description="Polar residues" evidence="14">
    <location>
        <begin position="995"/>
        <end position="1007"/>
    </location>
</feature>
<evidence type="ECO:0000256" key="6">
    <source>
        <dbReference type="ARBA" id="ARBA00022729"/>
    </source>
</evidence>
<evidence type="ECO:0000256" key="9">
    <source>
        <dbReference type="ARBA" id="ARBA00022989"/>
    </source>
</evidence>
<comment type="subcellular location">
    <subcellularLocation>
        <location evidence="1">Membrane</location>
        <topology evidence="1">Single-pass type I membrane protein</topology>
    </subcellularLocation>
</comment>
<keyword evidence="11" id="KW-0675">Receptor</keyword>
<comment type="similarity">
    <text evidence="2">Belongs to the Toll-like receptor family.</text>
</comment>
<feature type="signal peptide" evidence="15">
    <location>
        <begin position="1"/>
        <end position="21"/>
    </location>
</feature>
<reference evidence="18 19" key="1">
    <citation type="submission" date="2025-04" db="UniProtKB">
        <authorList>
            <consortium name="RefSeq"/>
        </authorList>
    </citation>
    <scope>IDENTIFICATION</scope>
    <source>
        <tissue evidence="18 19">Muscle</tissue>
    </source>
</reference>
<sequence>MYAPLLVTLVTLMTVPTGVSPYGFRNCIQAPWDPGLFRCVQRFLTTVGAAVGDLPPNTTSLNLSVNTLHQVPPDAFSHLPRLRTLDLTHNRLELLARGAFRGLLALAQLDLAHNHLSVLPTGVFTGLGNLSTLRLDHNPLLAVAPGALRALPVLATLRLRGGRLSALGPVAMAVGHLPRLDLLDLCGNTLSALAPGLPPALRVLLLCNNSLGTLSGAAPEVLPEGLRVLDLSYNNISDPAPLVRLRLHNLTRLHLAGNPLDVARLLRVVPPRCVDVSGLQVGAGGLTELCQHLVGPWLRRLQLRHTGLAAMPANALADCPVLGALDISGNRLQSLGCVEQLLGLAQRAALGELVAEHNLLRWLPSCHRAPVLRRLHNVSLRFNRILVVGPRAFANTPALRRLRLDVNGLARLDRAALWGLHDLRHLRLDNNLLTDLLPGSFADLHRLRDLNLRNNRVAVLFPGAFRGLNRLQTLDLGGNNLRHLAAAALQGLPQLCRLYLDRNRLLEVSEAAFRPVQTTLGVLDLRANALRYLSRRPRQPPPFRHLHRLYDLKLQAQQPYGLRVVPHHFFQGLGALRSLYLSQNALSAVPADAFDDLAQLRYLTLADGSGGMGALPAGVFKNMSRLRSLDLESAGLRGLGPEVFGNLTQLEELRLAKNELRGLDTALTTRLPALRYLDLRKCPLSCSCANVWLPAWLAQGPVQVVYLYNYTCGEAGGAPAYLHSFDTRVCYLDMGRYLFAGTAPAVLLLLALPLLHHRGYWRLRYHLYLLRAWARGRWQRERRRYAYDTFVSYNSADERWVLEELVPELEHGALRLCLHHRDFRPGRAIVDNIVDAVYNSRRTVCVVSRGYLRSEWCSLEIQLASYRLFDELRDVLVLVFLEDIPEAELSAFHRMRRVLLRRTHLRWPSEPLARPLFWAKLRGALSGGDEEEEDRERERGTTGIPREVPPQNSSFLPPVLSGECALSSEEKEEEEGVVRDEGCPDMTGIPGGNPPQKNSFVPQNHWVSSGECALGSEEEEDMERGEKEEGCPGMTRTPREAPPQKSNFLPPAHCFFSGECALHREDDGKEGEWEEEEESSKWEMYPVQWGQW</sequence>
<feature type="region of interest" description="Disordered" evidence="14">
    <location>
        <begin position="1065"/>
        <end position="1092"/>
    </location>
</feature>
<dbReference type="Pfam" id="PF13855">
    <property type="entry name" value="LRR_8"/>
    <property type="match status" value="6"/>
</dbReference>
<dbReference type="GO" id="GO:0007165">
    <property type="term" value="P:signal transduction"/>
    <property type="evidence" value="ECO:0007669"/>
    <property type="project" value="InterPro"/>
</dbReference>
<evidence type="ECO:0000256" key="10">
    <source>
        <dbReference type="ARBA" id="ARBA00023136"/>
    </source>
</evidence>
<evidence type="ECO:0000313" key="19">
    <source>
        <dbReference type="RefSeq" id="XP_039245770.1"/>
    </source>
</evidence>
<evidence type="ECO:0000256" key="2">
    <source>
        <dbReference type="ARBA" id="ARBA00009634"/>
    </source>
</evidence>
<dbReference type="RefSeq" id="XP_039245770.1">
    <property type="nucleotide sequence ID" value="XM_039389836.1"/>
</dbReference>
<dbReference type="GO" id="GO:0005886">
    <property type="term" value="C:plasma membrane"/>
    <property type="evidence" value="ECO:0007669"/>
    <property type="project" value="TreeGrafter"/>
</dbReference>
<dbReference type="GeneID" id="114003830"/>
<organism evidence="17 18">
    <name type="scientific">Pipra filicauda</name>
    <name type="common">Wire-tailed manakin</name>
    <dbReference type="NCBI Taxonomy" id="649802"/>
    <lineage>
        <taxon>Eukaryota</taxon>
        <taxon>Metazoa</taxon>
        <taxon>Chordata</taxon>
        <taxon>Craniata</taxon>
        <taxon>Vertebrata</taxon>
        <taxon>Euteleostomi</taxon>
        <taxon>Archelosauria</taxon>
        <taxon>Archosauria</taxon>
        <taxon>Dinosauria</taxon>
        <taxon>Saurischia</taxon>
        <taxon>Theropoda</taxon>
        <taxon>Coelurosauria</taxon>
        <taxon>Aves</taxon>
        <taxon>Neognathae</taxon>
        <taxon>Neoaves</taxon>
        <taxon>Telluraves</taxon>
        <taxon>Australaves</taxon>
        <taxon>Passeriformes</taxon>
        <taxon>Pipridae</taxon>
        <taxon>Pipra</taxon>
    </lineage>
</organism>
<dbReference type="GO" id="GO:0045087">
    <property type="term" value="P:innate immune response"/>
    <property type="evidence" value="ECO:0007669"/>
    <property type="project" value="UniProtKB-KW"/>
</dbReference>
<gene>
    <name evidence="18 19" type="primary">LOC114003830</name>
</gene>
<keyword evidence="6 15" id="KW-0732">Signal</keyword>
<evidence type="ECO:0000256" key="11">
    <source>
        <dbReference type="ARBA" id="ARBA00023170"/>
    </source>
</evidence>
<dbReference type="FunFam" id="3.40.50.10140:FF:000001">
    <property type="entry name" value="Toll-like receptor 2"/>
    <property type="match status" value="1"/>
</dbReference>
<evidence type="ECO:0000313" key="18">
    <source>
        <dbReference type="RefSeq" id="XP_039245769.1"/>
    </source>
</evidence>
<dbReference type="SUPFAM" id="SSF52200">
    <property type="entry name" value="Toll/Interleukin receptor TIR domain"/>
    <property type="match status" value="1"/>
</dbReference>
<dbReference type="InterPro" id="IPR001611">
    <property type="entry name" value="Leu-rich_rpt"/>
</dbReference>
<feature type="domain" description="TIR" evidence="16">
    <location>
        <begin position="785"/>
        <end position="925"/>
    </location>
</feature>
<feature type="region of interest" description="Disordered" evidence="14">
    <location>
        <begin position="927"/>
        <end position="1050"/>
    </location>
</feature>
<dbReference type="AlphaFoldDB" id="A0A7R5L661"/>
<evidence type="ECO:0000256" key="13">
    <source>
        <dbReference type="ARBA" id="ARBA00023198"/>
    </source>
</evidence>
<dbReference type="RefSeq" id="XP_039245769.1">
    <property type="nucleotide sequence ID" value="XM_039389835.1"/>
</dbReference>
<keyword evidence="4" id="KW-0433">Leucine-rich repeat</keyword>
<dbReference type="InterPro" id="IPR035897">
    <property type="entry name" value="Toll_tir_struct_dom_sf"/>
</dbReference>
<dbReference type="GO" id="GO:0038023">
    <property type="term" value="F:signaling receptor activity"/>
    <property type="evidence" value="ECO:0007669"/>
    <property type="project" value="TreeGrafter"/>
</dbReference>
<dbReference type="InterPro" id="IPR000157">
    <property type="entry name" value="TIR_dom"/>
</dbReference>
<keyword evidence="13" id="KW-0395">Inflammatory response</keyword>
<evidence type="ECO:0000256" key="8">
    <source>
        <dbReference type="ARBA" id="ARBA00022859"/>
    </source>
</evidence>
<dbReference type="SMART" id="SM00255">
    <property type="entry name" value="TIR"/>
    <property type="match status" value="1"/>
</dbReference>
<dbReference type="FunFam" id="3.80.10.10:FF:000770">
    <property type="entry name" value="Uncharacterized protein"/>
    <property type="match status" value="1"/>
</dbReference>
<dbReference type="InterPro" id="IPR032675">
    <property type="entry name" value="LRR_dom_sf"/>
</dbReference>
<keyword evidence="3" id="KW-0399">Innate immunity</keyword>
<keyword evidence="7" id="KW-0677">Repeat</keyword>
<dbReference type="Gene3D" id="3.80.10.10">
    <property type="entry name" value="Ribonuclease Inhibitor"/>
    <property type="match status" value="4"/>
</dbReference>
<evidence type="ECO:0000256" key="7">
    <source>
        <dbReference type="ARBA" id="ARBA00022737"/>
    </source>
</evidence>
<dbReference type="PANTHER" id="PTHR24365">
    <property type="entry name" value="TOLL-LIKE RECEPTOR"/>
    <property type="match status" value="1"/>
</dbReference>
<evidence type="ECO:0000259" key="16">
    <source>
        <dbReference type="PROSITE" id="PS50104"/>
    </source>
</evidence>
<protein>
    <submittedName>
        <fullName evidence="18 19">Toll-like receptor 13</fullName>
    </submittedName>
</protein>
<evidence type="ECO:0000256" key="1">
    <source>
        <dbReference type="ARBA" id="ARBA00004479"/>
    </source>
</evidence>
<evidence type="ECO:0000313" key="17">
    <source>
        <dbReference type="Proteomes" id="UP000504627"/>
    </source>
</evidence>